<proteinExistence type="predicted"/>
<dbReference type="EMBL" id="QJNS01000156">
    <property type="protein sequence ID" value="RYO84681.1"/>
    <property type="molecule type" value="Genomic_DNA"/>
</dbReference>
<evidence type="ECO:0000313" key="2">
    <source>
        <dbReference type="Proteomes" id="UP000294003"/>
    </source>
</evidence>
<evidence type="ECO:0000313" key="1">
    <source>
        <dbReference type="EMBL" id="RYO84681.1"/>
    </source>
</evidence>
<keyword evidence="2" id="KW-1185">Reference proteome</keyword>
<protein>
    <submittedName>
        <fullName evidence="1">Uncharacterized protein</fullName>
    </submittedName>
</protein>
<name>A0ABY0H4N1_9PEZI</name>
<sequence length="334" mass="37285">MPEGQHLWVHPHQPYWAWLVVGSFYDSEDRELWHIEVFLGNKVNDNDSAPGAISPGTTTLNTLENDINNSAVTFRQDTENFSTYDCEPTFFRFGGRHSLNPETIHGFVPRLPQNPWNTLPTGMSGGWNPSFGWDHSRANAPFQMSAPNVAYLGLFGAQPPFPMQAPSFTIPQNGFIHPLPVFPGQAPRFPNPRPAIDPEYPATYMSNSTGGIGCEPGYNLFHPPEYTKVHIIKSRTAPWQNPPGMALSFGAFHIPTSVTLSDILKGFGANNGNPKKNRITEVTQGHNGRWYKGVTISGDDRDQVSKTLKQMGWDRSRTGRAGEKPVIWLWITKD</sequence>
<gene>
    <name evidence="1" type="ORF">DL762_005532</name>
</gene>
<dbReference type="Proteomes" id="UP000294003">
    <property type="component" value="Unassembled WGS sequence"/>
</dbReference>
<reference evidence="1 2" key="1">
    <citation type="submission" date="2018-06" db="EMBL/GenBank/DDBJ databases">
        <title>Complete Genomes of Monosporascus.</title>
        <authorList>
            <person name="Robinson A.J."/>
            <person name="Natvig D.O."/>
        </authorList>
    </citation>
    <scope>NUCLEOTIDE SEQUENCE [LARGE SCALE GENOMIC DNA]</scope>
    <source>
        <strain evidence="1 2">CBS 609.92</strain>
    </source>
</reference>
<accession>A0ABY0H4N1</accession>
<organism evidence="1 2">
    <name type="scientific">Monosporascus cannonballus</name>
    <dbReference type="NCBI Taxonomy" id="155416"/>
    <lineage>
        <taxon>Eukaryota</taxon>
        <taxon>Fungi</taxon>
        <taxon>Dikarya</taxon>
        <taxon>Ascomycota</taxon>
        <taxon>Pezizomycotina</taxon>
        <taxon>Sordariomycetes</taxon>
        <taxon>Xylariomycetidae</taxon>
        <taxon>Xylariales</taxon>
        <taxon>Xylariales incertae sedis</taxon>
        <taxon>Monosporascus</taxon>
    </lineage>
</organism>
<comment type="caution">
    <text evidence="1">The sequence shown here is derived from an EMBL/GenBank/DDBJ whole genome shotgun (WGS) entry which is preliminary data.</text>
</comment>